<dbReference type="Proteomes" id="UP001472074">
    <property type="component" value="Chromosome"/>
</dbReference>
<reference evidence="2 3" key="1">
    <citation type="submission" date="2024-04" db="EMBL/GenBank/DDBJ databases">
        <title>Screening of coral probiotics and analysis of their probiotic properties.</title>
        <authorList>
            <person name="Wang S."/>
        </authorList>
    </citation>
    <scope>NUCLEOTIDE SEQUENCE [LARGE SCALE GENOMIC DNA]</scope>
    <source>
        <strain evidence="2 3">GXU-Z9</strain>
    </source>
</reference>
<gene>
    <name evidence="2" type="ORF">AADC60_16155</name>
</gene>
<evidence type="ECO:0000313" key="2">
    <source>
        <dbReference type="EMBL" id="WZP05624.1"/>
    </source>
</evidence>
<name>A0ABZ2ZDQ0_9BACI</name>
<dbReference type="PANTHER" id="PTHR37292">
    <property type="entry name" value="VNG6097C"/>
    <property type="match status" value="1"/>
</dbReference>
<evidence type="ECO:0000259" key="1">
    <source>
        <dbReference type="Pfam" id="PF03235"/>
    </source>
</evidence>
<proteinExistence type="predicted"/>
<protein>
    <submittedName>
        <fullName evidence="2">DUF262 domain-containing protein</fullName>
    </submittedName>
</protein>
<accession>A0ABZ2ZDQ0</accession>
<organism evidence="2 3">
    <name type="scientific">Cytobacillus pseudoceanisediminis</name>
    <dbReference type="NCBI Taxonomy" id="3051614"/>
    <lineage>
        <taxon>Bacteria</taxon>
        <taxon>Bacillati</taxon>
        <taxon>Bacillota</taxon>
        <taxon>Bacilli</taxon>
        <taxon>Bacillales</taxon>
        <taxon>Bacillaceae</taxon>
        <taxon>Cytobacillus</taxon>
    </lineage>
</organism>
<evidence type="ECO:0000313" key="3">
    <source>
        <dbReference type="Proteomes" id="UP001472074"/>
    </source>
</evidence>
<dbReference type="Pfam" id="PF03235">
    <property type="entry name" value="GmrSD_N"/>
    <property type="match status" value="1"/>
</dbReference>
<dbReference type="PANTHER" id="PTHR37292:SF2">
    <property type="entry name" value="DUF262 DOMAIN-CONTAINING PROTEIN"/>
    <property type="match status" value="1"/>
</dbReference>
<feature type="domain" description="GmrSD restriction endonucleases N-terminal" evidence="1">
    <location>
        <begin position="8"/>
        <end position="331"/>
    </location>
</feature>
<dbReference type="RefSeq" id="WP_342025551.1">
    <property type="nucleotide sequence ID" value="NZ_CP151651.1"/>
</dbReference>
<sequence>MDSAKKINKLFIENSEGKLVLPNFQRGFEWKVEEQKKLLSSVLTLLPIGSILLLEGEKNDFATRQLCYSDEDFEQNDECLYLLDGQQRTSTLRAIFSNLLGDKDNWEEKYDNLYKALRYRWFIDVKKLQSEDVFGYDNLKFKTISKYEPGQIYEVIVEKKITKQNKNEWFHPRFHKEESGNALTGHRLKNLIAKRASEAGLVPLYDIFDAVNIEEKSLLEYTLERIANERVNKLKAEVADGTRSLVDLLQASTPDIEDLIAEDNEDSIAFAWSSLATDWKKDMFNYLKGILDQEMHVIQLPANEISRATAIYESINKGGVSLNTYDLIVAKAARIRSERTLTQKIIDQLQGEIELSAGLLDTIIGGVQTTWTSGIMGTFGDNKIANPIRDQYLNLLSIFSHTNYGEFGELKIDLIKKEKQLEISSEKINENTEVTTKALVRACAFLQFRCGKLNINDLNYKLMLLPIAYILKSDEAWANRSSLAKIEYWYWSSLFGGSYREKQGQRCIDDIEQLYQWIQGGENPFESRYNRILNSEDYSNLEVLLNQTKDASIPAAIHNGILEYILSTQPRDFYPEKEILLNAWDIAGEKEIAFSDSVTRNLKVEDHHIYPLGADLTIGQSTREIRTRKHILNSPLNRTFISDYSNSLIRDKSPEQYFRSLTDVTTWRHSINSTEWRRNEGESIKDFHERLLTSRYNKLLENIKLELSNLKQVREAQLS</sequence>
<keyword evidence="3" id="KW-1185">Reference proteome</keyword>
<dbReference type="EMBL" id="CP151651">
    <property type="protein sequence ID" value="WZP05624.1"/>
    <property type="molecule type" value="Genomic_DNA"/>
</dbReference>
<dbReference type="InterPro" id="IPR004919">
    <property type="entry name" value="GmrSD_N"/>
</dbReference>